<dbReference type="EMBL" id="JAFLEQ010000015">
    <property type="protein sequence ID" value="MBN9644601.1"/>
    <property type="molecule type" value="Genomic_DNA"/>
</dbReference>
<keyword evidence="1" id="KW-0472">Membrane</keyword>
<keyword evidence="1" id="KW-0812">Transmembrane</keyword>
<proteinExistence type="predicted"/>
<dbReference type="RefSeq" id="WP_207279086.1">
    <property type="nucleotide sequence ID" value="NZ_JAFLEQ010000015.1"/>
</dbReference>
<gene>
    <name evidence="2" type="ORF">JZY06_08265</name>
</gene>
<feature type="transmembrane region" description="Helical" evidence="1">
    <location>
        <begin position="24"/>
        <end position="47"/>
    </location>
</feature>
<dbReference type="AlphaFoldDB" id="A0A939IVU3"/>
<sequence>MSNPADHATASPQPTTAPPANRRWAVIALVISIIFVLACLVGAKLVYDNERLAPVGVAYYPAPHADDDQCSSLITALPEDIGDFTRVPIIDPAPAGVAAFAMDSTTRITVRCGVDMPLQYTELSDTVDTGAITWLEVTDPTPGSDLASYYTTNRFPVVVVTTTGARQQQSTGPLTAVAGAADALSPTEQDTHPVPLSDLPADDTQPMPVCDAVIDALPDTLGGSANYRRVDEATLSRAGVPQPAAAWVSRGLEPVVVRCGVANSPAVVPGATLQQVDDIAWFQDTVLNNGTTSGTWYSQGRDTTVAASVPQPVAATVMLEISQAVAATTGTR</sequence>
<dbReference type="InterPro" id="IPR021903">
    <property type="entry name" value="DUF3515"/>
</dbReference>
<evidence type="ECO:0000313" key="3">
    <source>
        <dbReference type="Proteomes" id="UP000664332"/>
    </source>
</evidence>
<name>A0A939IVU3_9CORY</name>
<dbReference type="Proteomes" id="UP000664332">
    <property type="component" value="Unassembled WGS sequence"/>
</dbReference>
<protein>
    <submittedName>
        <fullName evidence="2">DUF3515 domain-containing protein</fullName>
    </submittedName>
</protein>
<keyword evidence="3" id="KW-1185">Reference proteome</keyword>
<organism evidence="2 3">
    <name type="scientific">Corynebacterium mendelii</name>
    <dbReference type="NCBI Taxonomy" id="2765362"/>
    <lineage>
        <taxon>Bacteria</taxon>
        <taxon>Bacillati</taxon>
        <taxon>Actinomycetota</taxon>
        <taxon>Actinomycetes</taxon>
        <taxon>Mycobacteriales</taxon>
        <taxon>Corynebacteriaceae</taxon>
        <taxon>Corynebacterium</taxon>
    </lineage>
</organism>
<reference evidence="2" key="1">
    <citation type="submission" date="2021-03" db="EMBL/GenBank/DDBJ databases">
        <authorList>
            <person name="Sun Q."/>
        </authorList>
    </citation>
    <scope>NUCLEOTIDE SEQUENCE</scope>
    <source>
        <strain evidence="2">CCM 8862</strain>
    </source>
</reference>
<evidence type="ECO:0000313" key="2">
    <source>
        <dbReference type="EMBL" id="MBN9644601.1"/>
    </source>
</evidence>
<keyword evidence="1" id="KW-1133">Transmembrane helix</keyword>
<dbReference type="Pfam" id="PF12028">
    <property type="entry name" value="DUF3515"/>
    <property type="match status" value="1"/>
</dbReference>
<evidence type="ECO:0000256" key="1">
    <source>
        <dbReference type="SAM" id="Phobius"/>
    </source>
</evidence>
<accession>A0A939IVU3</accession>
<comment type="caution">
    <text evidence="2">The sequence shown here is derived from an EMBL/GenBank/DDBJ whole genome shotgun (WGS) entry which is preliminary data.</text>
</comment>